<evidence type="ECO:0000313" key="2">
    <source>
        <dbReference type="EMBL" id="CAH1425096.1"/>
    </source>
</evidence>
<name>A0AAU9MHW7_9ASTR</name>
<feature type="region of interest" description="Disordered" evidence="1">
    <location>
        <begin position="1"/>
        <end position="50"/>
    </location>
</feature>
<comment type="caution">
    <text evidence="2">The sequence shown here is derived from an EMBL/GenBank/DDBJ whole genome shotgun (WGS) entry which is preliminary data.</text>
</comment>
<feature type="region of interest" description="Disordered" evidence="1">
    <location>
        <begin position="62"/>
        <end position="106"/>
    </location>
</feature>
<dbReference type="AlphaFoldDB" id="A0AAU9MHW7"/>
<organism evidence="2 3">
    <name type="scientific">Lactuca virosa</name>
    <dbReference type="NCBI Taxonomy" id="75947"/>
    <lineage>
        <taxon>Eukaryota</taxon>
        <taxon>Viridiplantae</taxon>
        <taxon>Streptophyta</taxon>
        <taxon>Embryophyta</taxon>
        <taxon>Tracheophyta</taxon>
        <taxon>Spermatophyta</taxon>
        <taxon>Magnoliopsida</taxon>
        <taxon>eudicotyledons</taxon>
        <taxon>Gunneridae</taxon>
        <taxon>Pentapetalae</taxon>
        <taxon>asterids</taxon>
        <taxon>campanulids</taxon>
        <taxon>Asterales</taxon>
        <taxon>Asteraceae</taxon>
        <taxon>Cichorioideae</taxon>
        <taxon>Cichorieae</taxon>
        <taxon>Lactucinae</taxon>
        <taxon>Lactuca</taxon>
    </lineage>
</organism>
<feature type="compositionally biased region" description="Polar residues" evidence="1">
    <location>
        <begin position="62"/>
        <end position="72"/>
    </location>
</feature>
<gene>
    <name evidence="2" type="ORF">LVIROSA_LOCUS12256</name>
</gene>
<accession>A0AAU9MHW7</accession>
<evidence type="ECO:0000313" key="3">
    <source>
        <dbReference type="Proteomes" id="UP001157418"/>
    </source>
</evidence>
<evidence type="ECO:0000256" key="1">
    <source>
        <dbReference type="SAM" id="MobiDB-lite"/>
    </source>
</evidence>
<dbReference type="Proteomes" id="UP001157418">
    <property type="component" value="Unassembled WGS sequence"/>
</dbReference>
<sequence length="106" mass="11643">MSSLSPISSSVLSTNTSLPTPTTSGQLWPLQTPPTILSNPHPQHPNPPFLLPSLFSSVLTETIPSDQGTSPSHMIEEEGDSDRRSRFRSNPNLVHRRSSYTDVTMM</sequence>
<keyword evidence="3" id="KW-1185">Reference proteome</keyword>
<reference evidence="2 3" key="1">
    <citation type="submission" date="2022-01" db="EMBL/GenBank/DDBJ databases">
        <authorList>
            <person name="Xiong W."/>
            <person name="Schranz E."/>
        </authorList>
    </citation>
    <scope>NUCLEOTIDE SEQUENCE [LARGE SCALE GENOMIC DNA]</scope>
</reference>
<protein>
    <submittedName>
        <fullName evidence="2">Uncharacterized protein</fullName>
    </submittedName>
</protein>
<dbReference type="EMBL" id="CAKMRJ010002185">
    <property type="protein sequence ID" value="CAH1425096.1"/>
    <property type="molecule type" value="Genomic_DNA"/>
</dbReference>
<proteinExistence type="predicted"/>
<feature type="compositionally biased region" description="Low complexity" evidence="1">
    <location>
        <begin position="1"/>
        <end position="24"/>
    </location>
</feature>